<keyword evidence="1" id="KW-0547">Nucleotide-binding</keyword>
<keyword evidence="1" id="KW-0067">ATP-binding</keyword>
<protein>
    <submittedName>
        <fullName evidence="1">Pre-mRNA-splicing factor ATP-dependent RNA helicase PRP2</fullName>
    </submittedName>
</protein>
<keyword evidence="1" id="KW-0378">Hydrolase</keyword>
<dbReference type="GO" id="GO:0004386">
    <property type="term" value="F:helicase activity"/>
    <property type="evidence" value="ECO:0007669"/>
    <property type="project" value="UniProtKB-KW"/>
</dbReference>
<proteinExistence type="predicted"/>
<organism evidence="1 2">
    <name type="scientific">Cotonvirus japonicus</name>
    <dbReference type="NCBI Taxonomy" id="2811091"/>
    <lineage>
        <taxon>Viruses</taxon>
        <taxon>Varidnaviria</taxon>
        <taxon>Bamfordvirae</taxon>
        <taxon>Nucleocytoviricota</taxon>
        <taxon>Megaviricetes</taxon>
        <taxon>Imitervirales</taxon>
        <taxon>Mimiviridae</taxon>
        <taxon>Megamimivirinae</taxon>
        <taxon>Cotonvirus</taxon>
        <taxon>Cotonvirus japonicum</taxon>
    </lineage>
</organism>
<dbReference type="RefSeq" id="YP_010842082.1">
    <property type="nucleotide sequence ID" value="NC_079139.1"/>
</dbReference>
<dbReference type="Proteomes" id="UP001321479">
    <property type="component" value="Segment"/>
</dbReference>
<reference evidence="1 2" key="1">
    <citation type="submission" date="2021-02" db="EMBL/GenBank/DDBJ databases">
        <title>Cotonvirus japonicus, which uses Golgi apparatus of host cells for its virion factory, phylogenetically links tailed tupanvirus and icosahedral mimivirus.</title>
        <authorList>
            <person name="Takahashi H."/>
            <person name="Fukaya S."/>
            <person name="Song C."/>
            <person name="Murata K."/>
            <person name="Takemura M."/>
        </authorList>
    </citation>
    <scope>NUCLEOTIDE SEQUENCE [LARGE SCALE GENOMIC DNA]</scope>
</reference>
<evidence type="ECO:0000313" key="2">
    <source>
        <dbReference type="Proteomes" id="UP001321479"/>
    </source>
</evidence>
<keyword evidence="2" id="KW-1185">Reference proteome</keyword>
<dbReference type="GeneID" id="80558679"/>
<evidence type="ECO:0000313" key="1">
    <source>
        <dbReference type="EMBL" id="BCS83474.1"/>
    </source>
</evidence>
<dbReference type="EMBL" id="AP024483">
    <property type="protein sequence ID" value="BCS83474.1"/>
    <property type="molecule type" value="Genomic_DNA"/>
</dbReference>
<accession>A0ABM7NTI1</accession>
<name>A0ABM7NTI1_9VIRU</name>
<sequence>MPYDRAGYLNNFGGYGNCGSAYNRINDAKLMKRELHLTETYLDTINRECANNFNNYGFGGSNSGFNDFGCGVPCGPIGGGCGPIGGGCGFDIVPPCPPTPPFPVCGGGGFGPGFSGPGCGGGFYDNDRKEKKEKKEKKHKNNDPCNPFCKPCYKPKCNDPTEEICECKNCVRSYNKIYNDED</sequence>
<keyword evidence="1" id="KW-0347">Helicase</keyword>